<dbReference type="InterPro" id="IPR003615">
    <property type="entry name" value="HNH_nuc"/>
</dbReference>
<sequence length="103" mass="11264">MTKRLRGRAAVEQRRRRLADEPLCRLCAERGVITPSTVPDHIKPLALGGLDIDTNIRCLCDRCHRMVTAEQFGKTRSKGMGGCDATGLPTDPTHPWAAALGRA</sequence>
<dbReference type="RefSeq" id="WP_175310773.1">
    <property type="nucleotide sequence ID" value="NZ_CBCRYR010000030.1"/>
</dbReference>
<dbReference type="GO" id="GO:0008270">
    <property type="term" value="F:zinc ion binding"/>
    <property type="evidence" value="ECO:0007669"/>
    <property type="project" value="InterPro"/>
</dbReference>
<protein>
    <submittedName>
        <fullName evidence="2">HNH endonuclease</fullName>
    </submittedName>
</protein>
<keyword evidence="3" id="KW-1185">Reference proteome</keyword>
<organism evidence="2 3">
    <name type="scientific">Sphingomonas zeae</name>
    <dbReference type="NCBI Taxonomy" id="1646122"/>
    <lineage>
        <taxon>Bacteria</taxon>
        <taxon>Pseudomonadati</taxon>
        <taxon>Pseudomonadota</taxon>
        <taxon>Alphaproteobacteria</taxon>
        <taxon>Sphingomonadales</taxon>
        <taxon>Sphingomonadaceae</taxon>
        <taxon>Sphingomonas</taxon>
    </lineage>
</organism>
<evidence type="ECO:0000259" key="1">
    <source>
        <dbReference type="SMART" id="SM00507"/>
    </source>
</evidence>
<gene>
    <name evidence="2" type="ORF">HP438_03255</name>
</gene>
<dbReference type="Proteomes" id="UP000536441">
    <property type="component" value="Unassembled WGS sequence"/>
</dbReference>
<comment type="caution">
    <text evidence="2">The sequence shown here is derived from an EMBL/GenBank/DDBJ whole genome shotgun (WGS) entry which is preliminary data.</text>
</comment>
<dbReference type="SMART" id="SM00507">
    <property type="entry name" value="HNHc"/>
    <property type="match status" value="1"/>
</dbReference>
<dbReference type="InterPro" id="IPR002711">
    <property type="entry name" value="HNH"/>
</dbReference>
<keyword evidence="2" id="KW-0540">Nuclease</keyword>
<keyword evidence="2" id="KW-0255">Endonuclease</keyword>
<dbReference type="Pfam" id="PF01844">
    <property type="entry name" value="HNH"/>
    <property type="match status" value="1"/>
</dbReference>
<dbReference type="GO" id="GO:0004519">
    <property type="term" value="F:endonuclease activity"/>
    <property type="evidence" value="ECO:0007669"/>
    <property type="project" value="UniProtKB-KW"/>
</dbReference>
<proteinExistence type="predicted"/>
<dbReference type="GO" id="GO:0003676">
    <property type="term" value="F:nucleic acid binding"/>
    <property type="evidence" value="ECO:0007669"/>
    <property type="project" value="InterPro"/>
</dbReference>
<dbReference type="AlphaFoldDB" id="A0A7Y6B2B0"/>
<name>A0A7Y6B2B0_9SPHN</name>
<feature type="domain" description="HNH nuclease" evidence="1">
    <location>
        <begin position="12"/>
        <end position="65"/>
    </location>
</feature>
<evidence type="ECO:0000313" key="2">
    <source>
        <dbReference type="EMBL" id="NUU45993.1"/>
    </source>
</evidence>
<reference evidence="2 3" key="1">
    <citation type="submission" date="2020-05" db="EMBL/GenBank/DDBJ databases">
        <title>Genome Sequencing of Type Strains.</title>
        <authorList>
            <person name="Lemaire J.F."/>
            <person name="Inderbitzin P."/>
            <person name="Gregorio O.A."/>
            <person name="Collins S.B."/>
            <person name="Wespe N."/>
            <person name="Knight-Connoni V."/>
        </authorList>
    </citation>
    <scope>NUCLEOTIDE SEQUENCE [LARGE SCALE GENOMIC DNA]</scope>
    <source>
        <strain evidence="2 3">DSM 100049</strain>
    </source>
</reference>
<evidence type="ECO:0000313" key="3">
    <source>
        <dbReference type="Proteomes" id="UP000536441"/>
    </source>
</evidence>
<dbReference type="CDD" id="cd00085">
    <property type="entry name" value="HNHc"/>
    <property type="match status" value="1"/>
</dbReference>
<dbReference type="Gene3D" id="1.10.30.50">
    <property type="match status" value="1"/>
</dbReference>
<keyword evidence="2" id="KW-0378">Hydrolase</keyword>
<accession>A0A7Y6B2B0</accession>
<dbReference type="EMBL" id="JABMCH010000050">
    <property type="protein sequence ID" value="NUU45993.1"/>
    <property type="molecule type" value="Genomic_DNA"/>
</dbReference>